<dbReference type="PANTHER" id="PTHR21580">
    <property type="entry name" value="SHIPPO-1-RELATED"/>
    <property type="match status" value="1"/>
</dbReference>
<accession>A0A7J6D3S0</accession>
<feature type="region of interest" description="Disordered" evidence="1">
    <location>
        <begin position="93"/>
        <end position="121"/>
    </location>
</feature>
<proteinExistence type="predicted"/>
<dbReference type="InterPro" id="IPR051291">
    <property type="entry name" value="CIMAP"/>
</dbReference>
<dbReference type="Pfam" id="PF07004">
    <property type="entry name" value="SHIPPO-rpt"/>
    <property type="match status" value="7"/>
</dbReference>
<evidence type="ECO:0000313" key="3">
    <source>
        <dbReference type="Proteomes" id="UP000579812"/>
    </source>
</evidence>
<dbReference type="EMBL" id="JAAMOB010000005">
    <property type="protein sequence ID" value="KAF4113866.1"/>
    <property type="molecule type" value="Genomic_DNA"/>
</dbReference>
<dbReference type="InterPro" id="IPR010736">
    <property type="entry name" value="SHIPPO-rpt"/>
</dbReference>
<dbReference type="PANTHER" id="PTHR21580:SF60">
    <property type="entry name" value="SPERM-TAIL PG-RICH REPEAT-CONTAINING PROTEIN 2"/>
    <property type="match status" value="1"/>
</dbReference>
<sequence length="622" mass="68562">MYDRAPRFTHLTLSGTTSEIGPGSYNISRSLSGKSDSYAPFLSLSGRESGFLGSGSGLLSPGPGQYNSDITRNHILGGKSLQNRSKRFDDVVSDVPGPGAYNVRNDVSPAGKRTTNPEKSPKAIPKATRLLLNLDAPSIPSPGQAFGYEEDAQGVLHRHKPPTRDQTLGPAFYSPVPEDLSSQKYKGVHFGKMSGRREQVTGGEGPGPGHYDLQEDHTIHYENVNLRQDQRGRSELVIPRYHELVALLEEKKGVPGPAQYYIKSQFETPSNPHAPVLSPPFLSQAQRFSPVKDETPPVGAYNDPRCALEILKKGRGVKKNPFGLTAVRFLTENRSKATPGPGAYNVFEYGLAYESLKKACQESTRKGAFGSIAPRRLFLPSKEEMSRPGPTQYKVEKTTQALYKKQSTAAFKSATDRLVGSLFAKDTPPPDSYNVSESFEKIHGLHHYSKPRNEKARKRQSCFLSAAPRDAFLHYDPETPGPAHYSPGVKSGSKLALIVSKEDRFKSPKDKTPGPGAYELSPLIMDTVLKSTFNVTLHDPLVSSMRSLSSRRQEAALYGNRLRNDGVHKEKKAQRKNKTHAMRHWLCVEGNSRILLKQRPKPNACFSLIGSLPKPSELPTYS</sequence>
<dbReference type="AlphaFoldDB" id="A0A7J6D3S0"/>
<evidence type="ECO:0000256" key="1">
    <source>
        <dbReference type="SAM" id="MobiDB-lite"/>
    </source>
</evidence>
<reference evidence="2 3" key="1">
    <citation type="submission" date="2020-04" db="EMBL/GenBank/DDBJ databases">
        <title>Chromosome-level genome assembly of a cyprinid fish Onychostoma macrolepis by integration of Nanopore Sequencing, Bionano and Hi-C technology.</title>
        <authorList>
            <person name="Wang D."/>
        </authorList>
    </citation>
    <scope>NUCLEOTIDE SEQUENCE [LARGE SCALE GENOMIC DNA]</scope>
    <source>
        <strain evidence="2">SWU-2019</strain>
        <tissue evidence="2">Muscle</tissue>
    </source>
</reference>
<dbReference type="Proteomes" id="UP000579812">
    <property type="component" value="Unassembled WGS sequence"/>
</dbReference>
<evidence type="ECO:0008006" key="4">
    <source>
        <dbReference type="Google" id="ProtNLM"/>
    </source>
</evidence>
<name>A0A7J6D3S0_9TELE</name>
<comment type="caution">
    <text evidence="2">The sequence shown here is derived from an EMBL/GenBank/DDBJ whole genome shotgun (WGS) entry which is preliminary data.</text>
</comment>
<protein>
    <recommendedName>
        <fullName evidence="4">Sperm-tail PG-rich repeat-containing protein 2</fullName>
    </recommendedName>
</protein>
<gene>
    <name evidence="2" type="ORF">G5714_006411</name>
</gene>
<keyword evidence="3" id="KW-1185">Reference proteome</keyword>
<evidence type="ECO:0000313" key="2">
    <source>
        <dbReference type="EMBL" id="KAF4113866.1"/>
    </source>
</evidence>
<organism evidence="2 3">
    <name type="scientific">Onychostoma macrolepis</name>
    <dbReference type="NCBI Taxonomy" id="369639"/>
    <lineage>
        <taxon>Eukaryota</taxon>
        <taxon>Metazoa</taxon>
        <taxon>Chordata</taxon>
        <taxon>Craniata</taxon>
        <taxon>Vertebrata</taxon>
        <taxon>Euteleostomi</taxon>
        <taxon>Actinopterygii</taxon>
        <taxon>Neopterygii</taxon>
        <taxon>Teleostei</taxon>
        <taxon>Ostariophysi</taxon>
        <taxon>Cypriniformes</taxon>
        <taxon>Cyprinidae</taxon>
        <taxon>Acrossocheilinae</taxon>
        <taxon>Onychostoma</taxon>
    </lineage>
</organism>